<evidence type="ECO:0000256" key="6">
    <source>
        <dbReference type="PIRSR" id="PIRSR005096-1"/>
    </source>
</evidence>
<evidence type="ECO:0000256" key="4">
    <source>
        <dbReference type="ARBA" id="ARBA00023277"/>
    </source>
</evidence>
<dbReference type="GO" id="GO:0005737">
    <property type="term" value="C:cytoplasm"/>
    <property type="evidence" value="ECO:0007669"/>
    <property type="project" value="TreeGrafter"/>
</dbReference>
<dbReference type="CDD" id="cd09019">
    <property type="entry name" value="galactose_mutarotase_like"/>
    <property type="match status" value="1"/>
</dbReference>
<feature type="binding site" evidence="8">
    <location>
        <begin position="179"/>
        <end position="181"/>
    </location>
    <ligand>
        <name>beta-D-galactose</name>
        <dbReference type="ChEBI" id="CHEBI:27667"/>
    </ligand>
</feature>
<feature type="binding site" evidence="7">
    <location>
        <position position="252"/>
    </location>
    <ligand>
        <name>beta-D-galactose</name>
        <dbReference type="ChEBI" id="CHEBI:27667"/>
    </ligand>
</feature>
<keyword evidence="3 5" id="KW-0413">Isomerase</keyword>
<protein>
    <recommendedName>
        <fullName evidence="5">Aldose 1-epimerase</fullName>
        <ecNumber evidence="5">5.1.3.3</ecNumber>
    </recommendedName>
</protein>
<dbReference type="RefSeq" id="WP_262398316.1">
    <property type="nucleotide sequence ID" value="NZ_JACRTC010000008.1"/>
</dbReference>
<evidence type="ECO:0000313" key="10">
    <source>
        <dbReference type="Proteomes" id="UP000660861"/>
    </source>
</evidence>
<evidence type="ECO:0000313" key="9">
    <source>
        <dbReference type="EMBL" id="MBC8571234.1"/>
    </source>
</evidence>
<evidence type="ECO:0000256" key="3">
    <source>
        <dbReference type="ARBA" id="ARBA00023235"/>
    </source>
</evidence>
<dbReference type="Gene3D" id="2.70.98.10">
    <property type="match status" value="1"/>
</dbReference>
<dbReference type="Pfam" id="PF01263">
    <property type="entry name" value="Aldose_epim"/>
    <property type="match status" value="1"/>
</dbReference>
<evidence type="ECO:0000256" key="7">
    <source>
        <dbReference type="PIRSR" id="PIRSR005096-2"/>
    </source>
</evidence>
<sequence>MSIRVEDFGAYHGHPAKRFILQNQNGFTASVTDAGASIVSILAPDRDGKPGEMVLGYDCAEDYEKGHSFFGFSVGRHANRIGKGRFVIGGKTYQVACNDGPNHLHGGPAGFNTYLWDSEILADGDAPRVRFSLHSPHMDQGFPGSLDAFITFTLNEYNGLELLFEAQCDQDTLCNLTNHCYYNLTGEPDVQTIEGHRLSIAADFFTPCDANALTTGEIRSVEGTPFDFRSPRLLSEGINADDEQIRFGGGYDHNYCLNAHGPEEPVCVLSDPKSGRVMQVYTDQPGLQLYTGNGLDGTETGHDGRAYPRRAGLCLETQVFPNGSSFAHFPTPLLKAGEQYSHHVEYRFLTE</sequence>
<feature type="active site" description="Proton acceptor" evidence="6">
    <location>
        <position position="316"/>
    </location>
</feature>
<comment type="similarity">
    <text evidence="2 5">Belongs to the aldose epimerase family.</text>
</comment>
<dbReference type="Proteomes" id="UP000660861">
    <property type="component" value="Unassembled WGS sequence"/>
</dbReference>
<proteinExistence type="inferred from homology"/>
<dbReference type="InterPro" id="IPR014718">
    <property type="entry name" value="GH-type_carb-bd"/>
</dbReference>
<dbReference type="EC" id="5.1.3.3" evidence="5"/>
<comment type="catalytic activity">
    <reaction evidence="5">
        <text>alpha-D-glucose = beta-D-glucose</text>
        <dbReference type="Rhea" id="RHEA:10264"/>
        <dbReference type="ChEBI" id="CHEBI:15903"/>
        <dbReference type="ChEBI" id="CHEBI:17925"/>
        <dbReference type="EC" id="5.1.3.3"/>
    </reaction>
</comment>
<dbReference type="AlphaFoldDB" id="A0A926EEZ3"/>
<dbReference type="InterPro" id="IPR047215">
    <property type="entry name" value="Galactose_mutarotase-like"/>
</dbReference>
<evidence type="ECO:0000256" key="5">
    <source>
        <dbReference type="PIRNR" id="PIRNR005096"/>
    </source>
</evidence>
<feature type="binding site" evidence="8">
    <location>
        <begin position="79"/>
        <end position="80"/>
    </location>
    <ligand>
        <name>beta-D-galactose</name>
        <dbReference type="ChEBI" id="CHEBI:27667"/>
    </ligand>
</feature>
<dbReference type="NCBIfam" id="NF008277">
    <property type="entry name" value="PRK11055.1"/>
    <property type="match status" value="1"/>
</dbReference>
<dbReference type="GO" id="GO:0030246">
    <property type="term" value="F:carbohydrate binding"/>
    <property type="evidence" value="ECO:0007669"/>
    <property type="project" value="InterPro"/>
</dbReference>
<dbReference type="PANTHER" id="PTHR10091:SF0">
    <property type="entry name" value="GALACTOSE MUTAROTASE"/>
    <property type="match status" value="1"/>
</dbReference>
<dbReference type="InterPro" id="IPR008183">
    <property type="entry name" value="Aldose_1/G6P_1-epimerase"/>
</dbReference>
<feature type="active site" description="Proton donor" evidence="6">
    <location>
        <position position="179"/>
    </location>
</feature>
<evidence type="ECO:0000256" key="1">
    <source>
        <dbReference type="ARBA" id="ARBA00005028"/>
    </source>
</evidence>
<accession>A0A926EEZ3</accession>
<evidence type="ECO:0000256" key="2">
    <source>
        <dbReference type="ARBA" id="ARBA00006206"/>
    </source>
</evidence>
<comment type="pathway">
    <text evidence="1 5">Carbohydrate metabolism; hexose metabolism.</text>
</comment>
<evidence type="ECO:0000256" key="8">
    <source>
        <dbReference type="PIRSR" id="PIRSR005096-3"/>
    </source>
</evidence>
<keyword evidence="10" id="KW-1185">Reference proteome</keyword>
<dbReference type="GO" id="GO:0006006">
    <property type="term" value="P:glucose metabolic process"/>
    <property type="evidence" value="ECO:0007669"/>
    <property type="project" value="TreeGrafter"/>
</dbReference>
<dbReference type="GO" id="GO:0033499">
    <property type="term" value="P:galactose catabolic process via UDP-galactose, Leloir pathway"/>
    <property type="evidence" value="ECO:0007669"/>
    <property type="project" value="TreeGrafter"/>
</dbReference>
<dbReference type="InterPro" id="IPR015443">
    <property type="entry name" value="Aldose_1-epimerase"/>
</dbReference>
<comment type="caution">
    <text evidence="9">The sequence shown here is derived from an EMBL/GenBank/DDBJ whole genome shotgun (WGS) entry which is preliminary data.</text>
</comment>
<reference evidence="9" key="1">
    <citation type="submission" date="2020-08" db="EMBL/GenBank/DDBJ databases">
        <title>Genome public.</title>
        <authorList>
            <person name="Liu C."/>
            <person name="Sun Q."/>
        </authorList>
    </citation>
    <scope>NUCLEOTIDE SEQUENCE</scope>
    <source>
        <strain evidence="9">NSJ-54</strain>
    </source>
</reference>
<dbReference type="InterPro" id="IPR011013">
    <property type="entry name" value="Gal_mutarotase_sf_dom"/>
</dbReference>
<dbReference type="SUPFAM" id="SSF74650">
    <property type="entry name" value="Galactose mutarotase-like"/>
    <property type="match status" value="1"/>
</dbReference>
<gene>
    <name evidence="9" type="ORF">H8709_10395</name>
</gene>
<dbReference type="EMBL" id="JACRTC010000008">
    <property type="protein sequence ID" value="MBC8571234.1"/>
    <property type="molecule type" value="Genomic_DNA"/>
</dbReference>
<name>A0A926EEZ3_9FIRM</name>
<dbReference type="PIRSF" id="PIRSF005096">
    <property type="entry name" value="GALM"/>
    <property type="match status" value="1"/>
</dbReference>
<dbReference type="GO" id="GO:0004034">
    <property type="term" value="F:aldose 1-epimerase activity"/>
    <property type="evidence" value="ECO:0007669"/>
    <property type="project" value="UniProtKB-EC"/>
</dbReference>
<keyword evidence="4 5" id="KW-0119">Carbohydrate metabolism</keyword>
<dbReference type="PANTHER" id="PTHR10091">
    <property type="entry name" value="ALDOSE-1-EPIMERASE"/>
    <property type="match status" value="1"/>
</dbReference>
<organism evidence="9 10">
    <name type="scientific">Zongyangia hominis</name>
    <dbReference type="NCBI Taxonomy" id="2763677"/>
    <lineage>
        <taxon>Bacteria</taxon>
        <taxon>Bacillati</taxon>
        <taxon>Bacillota</taxon>
        <taxon>Clostridia</taxon>
        <taxon>Eubacteriales</taxon>
        <taxon>Oscillospiraceae</taxon>
        <taxon>Zongyangia</taxon>
    </lineage>
</organism>